<evidence type="ECO:0000256" key="1">
    <source>
        <dbReference type="SAM" id="MobiDB-lite"/>
    </source>
</evidence>
<protein>
    <submittedName>
        <fullName evidence="2">Uncharacterized protein</fullName>
    </submittedName>
</protein>
<dbReference type="AlphaFoldDB" id="A0A8J6JFY2"/>
<accession>A0A8J6JFY2</accession>
<evidence type="ECO:0000313" key="2">
    <source>
        <dbReference type="EMBL" id="MBC5733934.1"/>
    </source>
</evidence>
<evidence type="ECO:0000313" key="3">
    <source>
        <dbReference type="Proteomes" id="UP000661435"/>
    </source>
</evidence>
<feature type="compositionally biased region" description="Low complexity" evidence="1">
    <location>
        <begin position="1"/>
        <end position="13"/>
    </location>
</feature>
<organism evidence="2 3">
    <name type="scientific">Lawsonibacter hominis</name>
    <dbReference type="NCBI Taxonomy" id="2763053"/>
    <lineage>
        <taxon>Bacteria</taxon>
        <taxon>Bacillati</taxon>
        <taxon>Bacillota</taxon>
        <taxon>Clostridia</taxon>
        <taxon>Eubacteriales</taxon>
        <taxon>Oscillospiraceae</taxon>
        <taxon>Lawsonibacter</taxon>
    </lineage>
</organism>
<sequence length="333" mass="35571">MRGLLHGEGAAAEHAARTDNPHAVTAAQAGADTAGAAAAVQNLLAGHTADLDNPHQVQASQIPCLPWENVAEAISDINNQLNKTAETQYKWAKSQYQLSQAGTSTRFVTVNAGKLPYSHTIYYANEVTVTADHKVMLVNPTALTYTGQQIEESRATYISLLAGKYVSHDSSATASVFYIDPNPSIVCTYNSTDKTYTQYFTPAYTVSVVRQSSGYVYSESRNAYPDAGEQDGYYYEYAGEENTAIIPKIVTGTYTGTGAAQTILLGKRPKAVLLGGDGYNSAGVYYKATMVISNYSPLSTIAIVDTGFTVSGNTSAATAFSKSGVTYWYAALL</sequence>
<dbReference type="EMBL" id="JACOPP010000011">
    <property type="protein sequence ID" value="MBC5733934.1"/>
    <property type="molecule type" value="Genomic_DNA"/>
</dbReference>
<dbReference type="Proteomes" id="UP000661435">
    <property type="component" value="Unassembled WGS sequence"/>
</dbReference>
<name>A0A8J6JFY2_9FIRM</name>
<keyword evidence="3" id="KW-1185">Reference proteome</keyword>
<comment type="caution">
    <text evidence="2">The sequence shown here is derived from an EMBL/GenBank/DDBJ whole genome shotgun (WGS) entry which is preliminary data.</text>
</comment>
<reference evidence="2" key="1">
    <citation type="submission" date="2020-08" db="EMBL/GenBank/DDBJ databases">
        <title>Genome public.</title>
        <authorList>
            <person name="Liu C."/>
            <person name="Sun Q."/>
        </authorList>
    </citation>
    <scope>NUCLEOTIDE SEQUENCE</scope>
    <source>
        <strain evidence="2">NSJ-51</strain>
    </source>
</reference>
<dbReference type="RefSeq" id="WP_186907824.1">
    <property type="nucleotide sequence ID" value="NZ_JACOPP010000011.1"/>
</dbReference>
<feature type="region of interest" description="Disordered" evidence="1">
    <location>
        <begin position="1"/>
        <end position="21"/>
    </location>
</feature>
<proteinExistence type="predicted"/>
<gene>
    <name evidence="2" type="ORF">H8S57_09385</name>
</gene>